<comment type="caution">
    <text evidence="1">The sequence shown here is derived from an EMBL/GenBank/DDBJ whole genome shotgun (WGS) entry which is preliminary data.</text>
</comment>
<dbReference type="SUPFAM" id="SSF55961">
    <property type="entry name" value="Bet v1-like"/>
    <property type="match status" value="1"/>
</dbReference>
<accession>A0A940SJ45</accession>
<dbReference type="Proteomes" id="UP000682134">
    <property type="component" value="Unassembled WGS sequence"/>
</dbReference>
<dbReference type="Pfam" id="PF10604">
    <property type="entry name" value="Polyketide_cyc2"/>
    <property type="match status" value="1"/>
</dbReference>
<organism evidence="1 2">
    <name type="scientific">Gottfriedia endophytica</name>
    <dbReference type="NCBI Taxonomy" id="2820819"/>
    <lineage>
        <taxon>Bacteria</taxon>
        <taxon>Bacillati</taxon>
        <taxon>Bacillota</taxon>
        <taxon>Bacilli</taxon>
        <taxon>Bacillales</taxon>
        <taxon>Bacillaceae</taxon>
        <taxon>Gottfriedia</taxon>
    </lineage>
</organism>
<evidence type="ECO:0000313" key="1">
    <source>
        <dbReference type="EMBL" id="MBP0723843.1"/>
    </source>
</evidence>
<evidence type="ECO:0000313" key="2">
    <source>
        <dbReference type="Proteomes" id="UP000682134"/>
    </source>
</evidence>
<dbReference type="InterPro" id="IPR023393">
    <property type="entry name" value="START-like_dom_sf"/>
</dbReference>
<dbReference type="AlphaFoldDB" id="A0A940SJ45"/>
<dbReference type="RefSeq" id="WP_209401657.1">
    <property type="nucleotide sequence ID" value="NZ_JAGIYQ010000001.1"/>
</dbReference>
<dbReference type="InterPro" id="IPR019587">
    <property type="entry name" value="Polyketide_cyclase/dehydratase"/>
</dbReference>
<keyword evidence="2" id="KW-1185">Reference proteome</keyword>
<dbReference type="Gene3D" id="3.30.530.20">
    <property type="match status" value="1"/>
</dbReference>
<dbReference type="CDD" id="cd08865">
    <property type="entry name" value="SRPBCC_10"/>
    <property type="match status" value="1"/>
</dbReference>
<reference evidence="1" key="1">
    <citation type="submission" date="2021-04" db="EMBL/GenBank/DDBJ databases">
        <title>Genome seq and assembly of Bacillus sp.</title>
        <authorList>
            <person name="Chhetri G."/>
        </authorList>
    </citation>
    <scope>NUCLEOTIDE SEQUENCE</scope>
    <source>
        <strain evidence="1">RG28</strain>
    </source>
</reference>
<protein>
    <submittedName>
        <fullName evidence="1">SRPBCC family protein</fullName>
    </submittedName>
</protein>
<name>A0A940SJ45_9BACI</name>
<sequence length="151" mass="17397">MIDVLTEIIIDCPKELVAEYAANPDNAPEWYVNIDSAIWQTEKPLKIGSQIEFKAKFLGKELRYVYEIVELIPKQKLVMKTANGPFPMETTYTWESIQNNSTLMTLENKGNPTGFSKFITPFMSLMMKKANMKDLKSIKNILEDKKKNKNI</sequence>
<dbReference type="EMBL" id="JAGIYQ010000001">
    <property type="protein sequence ID" value="MBP0723843.1"/>
    <property type="molecule type" value="Genomic_DNA"/>
</dbReference>
<proteinExistence type="predicted"/>
<gene>
    <name evidence="1" type="ORF">J5Y03_01435</name>
</gene>